<dbReference type="EMBL" id="LN853808">
    <property type="protein sequence ID" value="CRY96728.1"/>
    <property type="molecule type" value="Genomic_DNA"/>
</dbReference>
<reference evidence="1" key="2">
    <citation type="submission" date="2015-07" db="EMBL/GenBank/DDBJ databases">
        <title>Plasmids, circular viruses and viroids from rat gut.</title>
        <authorList>
            <person name="Jorgensen T.J."/>
            <person name="Hansen M.A."/>
            <person name="Xu Z."/>
            <person name="Tabak M.A."/>
            <person name="Sorensen S.J."/>
            <person name="Hansen L.H."/>
        </authorList>
    </citation>
    <scope>NUCLEOTIDE SEQUENCE</scope>
    <source>
        <strain evidence="1">RGFK1235</strain>
    </source>
</reference>
<proteinExistence type="predicted"/>
<evidence type="ECO:0000313" key="1">
    <source>
        <dbReference type="EMBL" id="CRY96728.1"/>
    </source>
</evidence>
<reference evidence="1" key="1">
    <citation type="submission" date="2015-06" db="EMBL/GenBank/DDBJ databases">
        <authorList>
            <person name="Joergensen T."/>
        </authorList>
    </citation>
    <scope>NUCLEOTIDE SEQUENCE</scope>
    <source>
        <strain evidence="1">RGFK1235</strain>
    </source>
</reference>
<protein>
    <submittedName>
        <fullName evidence="1">Uncharacterized protein</fullName>
    </submittedName>
</protein>
<sequence length="85" mass="9863">MIKIDVYPWGSGIRVRLHHHPYGRDRSCGSECYDEATQRTYPARNESPREIRRQIADATSRSIMAPTTGHRQFLFMLGDQQTLDL</sequence>
<accession>A0A0H5Q4B0</accession>
<name>A0A0H5Q4B0_9ZZZZ</name>
<organism evidence="1">
    <name type="scientific">uncultured prokaryote</name>
    <dbReference type="NCBI Taxonomy" id="198431"/>
    <lineage>
        <taxon>unclassified sequences</taxon>
        <taxon>environmental samples</taxon>
    </lineage>
</organism>
<dbReference type="AlphaFoldDB" id="A0A0H5Q4B0"/>